<evidence type="ECO:0000256" key="1">
    <source>
        <dbReference type="SAM" id="SignalP"/>
    </source>
</evidence>
<proteinExistence type="predicted"/>
<protein>
    <submittedName>
        <fullName evidence="2">Uncharacterized protein</fullName>
    </submittedName>
</protein>
<accession>A0A1E4SFT7</accession>
<dbReference type="EMBL" id="KV453913">
    <property type="protein sequence ID" value="ODV78373.1"/>
    <property type="molecule type" value="Genomic_DNA"/>
</dbReference>
<keyword evidence="1" id="KW-0732">Signal</keyword>
<dbReference type="STRING" id="984487.A0A1E4SFT7"/>
<dbReference type="Proteomes" id="UP000094285">
    <property type="component" value="Unassembled WGS sequence"/>
</dbReference>
<feature type="chain" id="PRO_5009162784" evidence="1">
    <location>
        <begin position="19"/>
        <end position="140"/>
    </location>
</feature>
<dbReference type="RefSeq" id="XP_020063495.1">
    <property type="nucleotide sequence ID" value="XM_020207782.1"/>
</dbReference>
<reference evidence="3" key="1">
    <citation type="submission" date="2016-05" db="EMBL/GenBank/DDBJ databases">
        <title>Comparative genomics of biotechnologically important yeasts.</title>
        <authorList>
            <consortium name="DOE Joint Genome Institute"/>
            <person name="Riley R."/>
            <person name="Haridas S."/>
            <person name="Wolfe K.H."/>
            <person name="Lopes M.R."/>
            <person name="Hittinger C.T."/>
            <person name="Goker M."/>
            <person name="Salamov A."/>
            <person name="Wisecaver J."/>
            <person name="Long T.M."/>
            <person name="Aerts A.L."/>
            <person name="Barry K."/>
            <person name="Choi C."/>
            <person name="Clum A."/>
            <person name="Coughlan A.Y."/>
            <person name="Deshpande S."/>
            <person name="Douglass A.P."/>
            <person name="Hanson S.J."/>
            <person name="Klenk H.-P."/>
            <person name="Labutti K."/>
            <person name="Lapidus A."/>
            <person name="Lindquist E."/>
            <person name="Lipzen A."/>
            <person name="Meier-Kolthoff J.P."/>
            <person name="Ohm R.A."/>
            <person name="Otillar R.P."/>
            <person name="Pangilinan J."/>
            <person name="Peng Y."/>
            <person name="Rokas A."/>
            <person name="Rosa C.A."/>
            <person name="Scheuner C."/>
            <person name="Sibirny A.A."/>
            <person name="Slot J.C."/>
            <person name="Stielow J.B."/>
            <person name="Sun H."/>
            <person name="Kurtzman C.P."/>
            <person name="Blackwell M."/>
            <person name="Grigoriev I.V."/>
            <person name="Jeffries T.W."/>
        </authorList>
    </citation>
    <scope>NUCLEOTIDE SEQUENCE [LARGE SCALE GENOMIC DNA]</scope>
    <source>
        <strain evidence="3">NRRL Y-17324</strain>
    </source>
</reference>
<dbReference type="GeneID" id="30981919"/>
<gene>
    <name evidence="2" type="ORF">CANTADRAFT_26499</name>
</gene>
<evidence type="ECO:0000313" key="3">
    <source>
        <dbReference type="Proteomes" id="UP000094285"/>
    </source>
</evidence>
<keyword evidence="3" id="KW-1185">Reference proteome</keyword>
<organism evidence="2 3">
    <name type="scientific">Suhomyces tanzawaensis NRRL Y-17324</name>
    <dbReference type="NCBI Taxonomy" id="984487"/>
    <lineage>
        <taxon>Eukaryota</taxon>
        <taxon>Fungi</taxon>
        <taxon>Dikarya</taxon>
        <taxon>Ascomycota</taxon>
        <taxon>Saccharomycotina</taxon>
        <taxon>Pichiomycetes</taxon>
        <taxon>Debaryomycetaceae</taxon>
        <taxon>Suhomyces</taxon>
    </lineage>
</organism>
<dbReference type="AlphaFoldDB" id="A0A1E4SFT7"/>
<evidence type="ECO:0000313" key="2">
    <source>
        <dbReference type="EMBL" id="ODV78373.1"/>
    </source>
</evidence>
<name>A0A1E4SFT7_9ASCO</name>
<feature type="signal peptide" evidence="1">
    <location>
        <begin position="1"/>
        <end position="18"/>
    </location>
</feature>
<sequence length="140" mass="15314">MQFSSIFSIAALAAIATASPIFKVITIRSGSEFQYQNIIQKDGQLYVSAQDSPVTLILDTSDGTLSDSTTREYIQVLDTLFYETNRKDATKGFAIKDGYLTLNDEAFYACGAGHNEYKLTTACSTDEPLALKVVDQSDTN</sequence>